<dbReference type="GO" id="GO:0000166">
    <property type="term" value="F:nucleotide binding"/>
    <property type="evidence" value="ECO:0007669"/>
    <property type="project" value="InterPro"/>
</dbReference>
<feature type="coiled-coil region" evidence="10">
    <location>
        <begin position="556"/>
        <end position="583"/>
    </location>
</feature>
<dbReference type="SUPFAM" id="SSF47819">
    <property type="entry name" value="HRDC-like"/>
    <property type="match status" value="1"/>
</dbReference>
<keyword evidence="4" id="KW-0378">Hydrolase</keyword>
<comment type="similarity">
    <text evidence="9">Belongs to the exosome component 10/RRP6 family.</text>
</comment>
<name>A0A022PPF0_ERYGU</name>
<feature type="region of interest" description="Disordered" evidence="11">
    <location>
        <begin position="677"/>
        <end position="700"/>
    </location>
</feature>
<dbReference type="GO" id="GO:0003727">
    <property type="term" value="F:single-stranded RNA binding"/>
    <property type="evidence" value="ECO:0000318"/>
    <property type="project" value="GO_Central"/>
</dbReference>
<dbReference type="OMA" id="DWLVNIN"/>
<dbReference type="Proteomes" id="UP000030748">
    <property type="component" value="Unassembled WGS sequence"/>
</dbReference>
<dbReference type="Pfam" id="PF01612">
    <property type="entry name" value="DNA_pol_A_exo1"/>
    <property type="match status" value="1"/>
</dbReference>
<keyword evidence="5" id="KW-0271">Exosome</keyword>
<dbReference type="GO" id="GO:0000467">
    <property type="term" value="P:exonucleolytic trimming to generate mature 3'-end of 5.8S rRNA from tricistronic rRNA transcript (SSU-rRNA, 5.8S rRNA, LSU-rRNA)"/>
    <property type="evidence" value="ECO:0000318"/>
    <property type="project" value="GO_Central"/>
</dbReference>
<dbReference type="FunFam" id="3.30.420.10:FF:000065">
    <property type="entry name" value="Protein RRP6-like 2 isoform A"/>
    <property type="match status" value="1"/>
</dbReference>
<accession>A0A022PPF0</accession>
<feature type="compositionally biased region" description="Basic and acidic residues" evidence="11">
    <location>
        <begin position="828"/>
        <end position="853"/>
    </location>
</feature>
<dbReference type="InterPro" id="IPR044876">
    <property type="entry name" value="HRDC_dom_sf"/>
</dbReference>
<dbReference type="InterPro" id="IPR012337">
    <property type="entry name" value="RNaseH-like_sf"/>
</dbReference>
<evidence type="ECO:0000256" key="2">
    <source>
        <dbReference type="ARBA" id="ARBA00022552"/>
    </source>
</evidence>
<organism evidence="13 14">
    <name type="scientific">Erythranthe guttata</name>
    <name type="common">Yellow monkey flower</name>
    <name type="synonym">Mimulus guttatus</name>
    <dbReference type="NCBI Taxonomy" id="4155"/>
    <lineage>
        <taxon>Eukaryota</taxon>
        <taxon>Viridiplantae</taxon>
        <taxon>Streptophyta</taxon>
        <taxon>Embryophyta</taxon>
        <taxon>Tracheophyta</taxon>
        <taxon>Spermatophyta</taxon>
        <taxon>Magnoliopsida</taxon>
        <taxon>eudicotyledons</taxon>
        <taxon>Gunneridae</taxon>
        <taxon>Pentapetalae</taxon>
        <taxon>asterids</taxon>
        <taxon>lamiids</taxon>
        <taxon>Lamiales</taxon>
        <taxon>Phrymaceae</taxon>
        <taxon>Erythranthe</taxon>
    </lineage>
</organism>
<dbReference type="InterPro" id="IPR049559">
    <property type="entry name" value="Rrp6p-like_exo"/>
</dbReference>
<dbReference type="GO" id="GO:0000175">
    <property type="term" value="F:3'-5'-RNA exonuclease activity"/>
    <property type="evidence" value="ECO:0000318"/>
    <property type="project" value="GO_Central"/>
</dbReference>
<dbReference type="InterPro" id="IPR045092">
    <property type="entry name" value="Rrp6-like"/>
</dbReference>
<keyword evidence="6" id="KW-0269">Exonuclease</keyword>
<evidence type="ECO:0000259" key="12">
    <source>
        <dbReference type="PROSITE" id="PS50967"/>
    </source>
</evidence>
<dbReference type="Pfam" id="PF08066">
    <property type="entry name" value="PMC2NT"/>
    <property type="match status" value="1"/>
</dbReference>
<reference evidence="13 14" key="1">
    <citation type="journal article" date="2013" name="Proc. Natl. Acad. Sci. U.S.A.">
        <title>Fine-scale variation in meiotic recombination in Mimulus inferred from population shotgun sequencing.</title>
        <authorList>
            <person name="Hellsten U."/>
            <person name="Wright K.M."/>
            <person name="Jenkins J."/>
            <person name="Shu S."/>
            <person name="Yuan Y."/>
            <person name="Wessler S.R."/>
            <person name="Schmutz J."/>
            <person name="Willis J.H."/>
            <person name="Rokhsar D.S."/>
        </authorList>
    </citation>
    <scope>NUCLEOTIDE SEQUENCE [LARGE SCALE GENOMIC DNA]</scope>
    <source>
        <strain evidence="14">cv. DUN x IM62</strain>
    </source>
</reference>
<keyword evidence="10" id="KW-0175">Coiled coil</keyword>
<dbReference type="SMART" id="SM00341">
    <property type="entry name" value="HRDC"/>
    <property type="match status" value="1"/>
</dbReference>
<keyword evidence="7" id="KW-0943">RNA-mediated gene silencing</keyword>
<evidence type="ECO:0000256" key="8">
    <source>
        <dbReference type="ARBA" id="ARBA00023242"/>
    </source>
</evidence>
<dbReference type="PANTHER" id="PTHR12124">
    <property type="entry name" value="POLYMYOSITIS/SCLERODERMA AUTOANTIGEN-RELATED"/>
    <property type="match status" value="1"/>
</dbReference>
<feature type="compositionally biased region" description="Acidic residues" evidence="11">
    <location>
        <begin position="751"/>
        <end position="767"/>
    </location>
</feature>
<dbReference type="KEGG" id="egt:105949980"/>
<evidence type="ECO:0000256" key="6">
    <source>
        <dbReference type="ARBA" id="ARBA00022839"/>
    </source>
</evidence>
<feature type="domain" description="HRDC" evidence="12">
    <location>
        <begin position="476"/>
        <end position="556"/>
    </location>
</feature>
<dbReference type="SMART" id="SM00474">
    <property type="entry name" value="35EXOc"/>
    <property type="match status" value="1"/>
</dbReference>
<comment type="subcellular location">
    <subcellularLocation>
        <location evidence="1">Nucleus</location>
    </subcellularLocation>
</comment>
<dbReference type="InterPro" id="IPR002121">
    <property type="entry name" value="HRDC_dom"/>
</dbReference>
<dbReference type="AlphaFoldDB" id="A0A022PPF0"/>
<evidence type="ECO:0000256" key="3">
    <source>
        <dbReference type="ARBA" id="ARBA00022722"/>
    </source>
</evidence>
<keyword evidence="8" id="KW-0539">Nucleus</keyword>
<gene>
    <name evidence="13" type="ORF">MIMGU_mgv1a001072mg</name>
</gene>
<protein>
    <recommendedName>
        <fullName evidence="12">HRDC domain-containing protein</fullName>
    </recommendedName>
</protein>
<dbReference type="eggNOG" id="KOG2206">
    <property type="taxonomic scope" value="Eukaryota"/>
</dbReference>
<dbReference type="PANTHER" id="PTHR12124:SF47">
    <property type="entry name" value="EXOSOME COMPONENT 10"/>
    <property type="match status" value="1"/>
</dbReference>
<dbReference type="GO" id="GO:0005730">
    <property type="term" value="C:nucleolus"/>
    <property type="evidence" value="ECO:0000318"/>
    <property type="project" value="GO_Central"/>
</dbReference>
<dbReference type="SUPFAM" id="SSF53098">
    <property type="entry name" value="Ribonuclease H-like"/>
    <property type="match status" value="1"/>
</dbReference>
<dbReference type="InterPro" id="IPR012588">
    <property type="entry name" value="Exosome-assoc_fac_Rrp6_N"/>
</dbReference>
<dbReference type="PROSITE" id="PS50967">
    <property type="entry name" value="HRDC"/>
    <property type="match status" value="1"/>
</dbReference>
<dbReference type="OrthoDB" id="2250022at2759"/>
<dbReference type="InterPro" id="IPR010997">
    <property type="entry name" value="HRDC-like_sf"/>
</dbReference>
<dbReference type="GO" id="GO:0071038">
    <property type="term" value="P:TRAMP-dependent tRNA surveillance pathway"/>
    <property type="evidence" value="ECO:0000318"/>
    <property type="project" value="GO_Central"/>
</dbReference>
<evidence type="ECO:0000256" key="5">
    <source>
        <dbReference type="ARBA" id="ARBA00022835"/>
    </source>
</evidence>
<keyword evidence="14" id="KW-1185">Reference proteome</keyword>
<evidence type="ECO:0000256" key="11">
    <source>
        <dbReference type="SAM" id="MobiDB-lite"/>
    </source>
</evidence>
<evidence type="ECO:0000256" key="9">
    <source>
        <dbReference type="ARBA" id="ARBA00043957"/>
    </source>
</evidence>
<feature type="compositionally biased region" description="Basic and acidic residues" evidence="11">
    <location>
        <begin position="768"/>
        <end position="777"/>
    </location>
</feature>
<dbReference type="InterPro" id="IPR002562">
    <property type="entry name" value="3'-5'_exonuclease_dom"/>
</dbReference>
<feature type="compositionally biased region" description="Polar residues" evidence="11">
    <location>
        <begin position="791"/>
        <end position="809"/>
    </location>
</feature>
<dbReference type="FunFam" id="1.10.150.80:FF:000001">
    <property type="entry name" value="Putative exosome component 10"/>
    <property type="match status" value="1"/>
</dbReference>
<sequence length="895" mass="101485">MEIDQSEEESTRMSDILRNLSTKGALPTSLAKLSGSSHIIPSQKDFHFYNNFNEFKTPVQEIDNKSKNLLEKVGASENLFGKPIPLPDDKRVELDDDVALDWLVNVNDEIFERFDVSLDEFKRLRKKEEESGVRTMRLDDDEEDGFQMVYGKKNKKSAAGSERNVNGGVKAVHEVKVIERVKPKIPFHIPTIPRPQDEYKIIVNNTNQPFEHVWLQRSEDGSKFVHPLEKLSVLDFVDKSSSSADPVKPLSLEDTPFYFVEEVKDLKQLAVKLRSADEFAVDLEHNQYRSFQGMTCLMQISTRTEDFVIDTLKLRIHIGPHLREVFKDPTKKKVMHGADRDIIWLQRDFGIYVCNMFDTGQASRVLKLERFSLEYLLNHFCGVTANKEYQNADWRIRPLPREMIKYAREDTHYLLYIYDLMWLRLLESPTDPESSDPPLIEVYKRSSDICTQLYEKELLTDTSYLHIYGLQGADFNAQQLAVVSGLCEWRDVVARAEDESTGYVLPNRTLIEIAKQTPLTTSQLRRALKSKHPYIERNLGSVVSIIRHSIQNAAAFEETSKQLKERKLELANVENTLATEESEVLPSEATEILNAGEADNIQNSTLTFENSLDPIQPMDVSENFSSAKAEVANAEPEKSMFSLKTNDTTASDQSASHVAEATVQLLKKPSRAFGALLGNSGKRKFDTDKREKEETKLEQIKSTVSLPFHAFTGKDEKLQQNFQEPPSKASEDSHKEEPSIPATGSTMEDIIVLDDDVSDIEEAANEDNSDKKQSENKEEADEEGDEPMSLSDLSSSFQKCFPSLDQTKTPKVADKSQPSDGFLQVKPFDYEAAREEMKFGVGQSKEKGADNNKRDKKKVSTVTKSEKDEGPATDLPQGRRRQAFPASGNRSATFR</sequence>
<dbReference type="GO" id="GO:0071044">
    <property type="term" value="P:histone mRNA catabolic process"/>
    <property type="evidence" value="ECO:0000318"/>
    <property type="project" value="GO_Central"/>
</dbReference>
<dbReference type="GO" id="GO:0071040">
    <property type="term" value="P:nuclear polyadenylation-dependent antisense transcript catabolic process"/>
    <property type="evidence" value="ECO:0000318"/>
    <property type="project" value="GO_Central"/>
</dbReference>
<dbReference type="Pfam" id="PF00570">
    <property type="entry name" value="HRDC"/>
    <property type="match status" value="1"/>
</dbReference>
<evidence type="ECO:0000256" key="4">
    <source>
        <dbReference type="ARBA" id="ARBA00022801"/>
    </source>
</evidence>
<evidence type="ECO:0000256" key="1">
    <source>
        <dbReference type="ARBA" id="ARBA00004123"/>
    </source>
</evidence>
<dbReference type="GO" id="GO:0071051">
    <property type="term" value="P:poly(A)-dependent snoRNA 3'-end processing"/>
    <property type="evidence" value="ECO:0000318"/>
    <property type="project" value="GO_Central"/>
</dbReference>
<dbReference type="Gene3D" id="1.10.150.80">
    <property type="entry name" value="HRDC domain"/>
    <property type="match status" value="1"/>
</dbReference>
<dbReference type="GO" id="GO:0071035">
    <property type="term" value="P:nuclear polyadenylation-dependent rRNA catabolic process"/>
    <property type="evidence" value="ECO:0000318"/>
    <property type="project" value="GO_Central"/>
</dbReference>
<dbReference type="InterPro" id="IPR036397">
    <property type="entry name" value="RNaseH_sf"/>
</dbReference>
<dbReference type="STRING" id="4155.A0A022PPF0"/>
<dbReference type="GO" id="GO:0071039">
    <property type="term" value="P:nuclear polyadenylation-dependent CUT catabolic process"/>
    <property type="evidence" value="ECO:0000318"/>
    <property type="project" value="GO_Central"/>
</dbReference>
<evidence type="ECO:0000256" key="7">
    <source>
        <dbReference type="ARBA" id="ARBA00023158"/>
    </source>
</evidence>
<evidence type="ECO:0000313" key="14">
    <source>
        <dbReference type="Proteomes" id="UP000030748"/>
    </source>
</evidence>
<dbReference type="EMBL" id="KI632337">
    <property type="protein sequence ID" value="EYU18187.1"/>
    <property type="molecule type" value="Genomic_DNA"/>
</dbReference>
<dbReference type="CDD" id="cd06147">
    <property type="entry name" value="Rrp6p_like_exo"/>
    <property type="match status" value="1"/>
</dbReference>
<dbReference type="Gene3D" id="3.30.420.10">
    <property type="entry name" value="Ribonuclease H-like superfamily/Ribonuclease H"/>
    <property type="match status" value="1"/>
</dbReference>
<feature type="compositionally biased region" description="Basic and acidic residues" evidence="11">
    <location>
        <begin position="729"/>
        <end position="738"/>
    </location>
</feature>
<dbReference type="PhylomeDB" id="A0A022PPF0"/>
<dbReference type="GO" id="GO:0071036">
    <property type="term" value="P:nuclear polyadenylation-dependent snoRNA catabolic process"/>
    <property type="evidence" value="ECO:0000318"/>
    <property type="project" value="GO_Central"/>
</dbReference>
<dbReference type="GO" id="GO:0071037">
    <property type="term" value="P:nuclear polyadenylation-dependent snRNA catabolic process"/>
    <property type="evidence" value="ECO:0000318"/>
    <property type="project" value="GO_Central"/>
</dbReference>
<feature type="compositionally biased region" description="Basic and acidic residues" evidence="11">
    <location>
        <begin position="683"/>
        <end position="699"/>
    </location>
</feature>
<dbReference type="GO" id="GO:0080188">
    <property type="term" value="P:gene silencing by siRNA-directed DNA methylation"/>
    <property type="evidence" value="ECO:0007669"/>
    <property type="project" value="UniProtKB-ARBA"/>
</dbReference>
<feature type="region of interest" description="Disordered" evidence="11">
    <location>
        <begin position="719"/>
        <end position="895"/>
    </location>
</feature>
<evidence type="ECO:0000313" key="13">
    <source>
        <dbReference type="EMBL" id="EYU18187.1"/>
    </source>
</evidence>
<keyword evidence="3" id="KW-0540">Nuclease</keyword>
<evidence type="ECO:0000256" key="10">
    <source>
        <dbReference type="SAM" id="Coils"/>
    </source>
</evidence>
<proteinExistence type="inferred from homology"/>
<dbReference type="GO" id="GO:0000176">
    <property type="term" value="C:nuclear exosome (RNase complex)"/>
    <property type="evidence" value="ECO:0000318"/>
    <property type="project" value="GO_Central"/>
</dbReference>
<keyword evidence="2" id="KW-0698">rRNA processing</keyword>